<dbReference type="STRING" id="1123282.SAMN02745823_01778"/>
<evidence type="ECO:0000259" key="6">
    <source>
        <dbReference type="Pfam" id="PF02782"/>
    </source>
</evidence>
<dbReference type="InterPro" id="IPR018485">
    <property type="entry name" value="FGGY_C"/>
</dbReference>
<organism evidence="7 8">
    <name type="scientific">Sporobacter termitidis DSM 10068</name>
    <dbReference type="NCBI Taxonomy" id="1123282"/>
    <lineage>
        <taxon>Bacteria</taxon>
        <taxon>Bacillati</taxon>
        <taxon>Bacillota</taxon>
        <taxon>Clostridia</taxon>
        <taxon>Eubacteriales</taxon>
        <taxon>Oscillospiraceae</taxon>
        <taxon>Sporobacter</taxon>
    </lineage>
</organism>
<dbReference type="InterPro" id="IPR043129">
    <property type="entry name" value="ATPase_NBD"/>
</dbReference>
<dbReference type="EMBL" id="FQXV01000005">
    <property type="protein sequence ID" value="SHH98628.1"/>
    <property type="molecule type" value="Genomic_DNA"/>
</dbReference>
<gene>
    <name evidence="7" type="ORF">SAMN02745823_01778</name>
</gene>
<dbReference type="CDD" id="cd24121">
    <property type="entry name" value="ASKHA_NBD_FGGY_BaEryA-like"/>
    <property type="match status" value="1"/>
</dbReference>
<dbReference type="OrthoDB" id="9805576at2"/>
<dbReference type="InterPro" id="IPR018483">
    <property type="entry name" value="Carb_kinase_FGGY_CS"/>
</dbReference>
<dbReference type="GO" id="GO:0005975">
    <property type="term" value="P:carbohydrate metabolic process"/>
    <property type="evidence" value="ECO:0007669"/>
    <property type="project" value="InterPro"/>
</dbReference>
<accession>A0A1M5XGH1</accession>
<dbReference type="PANTHER" id="PTHR43095:SF3">
    <property type="entry name" value="L-XYLULOSE_3-KETO-L-GULONATE KINASE"/>
    <property type="match status" value="1"/>
</dbReference>
<dbReference type="GO" id="GO:0016301">
    <property type="term" value="F:kinase activity"/>
    <property type="evidence" value="ECO:0007669"/>
    <property type="project" value="UniProtKB-KW"/>
</dbReference>
<dbReference type="InterPro" id="IPR050406">
    <property type="entry name" value="FGGY_Carb_Kinase"/>
</dbReference>
<evidence type="ECO:0000313" key="7">
    <source>
        <dbReference type="EMBL" id="SHH98628.1"/>
    </source>
</evidence>
<evidence type="ECO:0000256" key="2">
    <source>
        <dbReference type="ARBA" id="ARBA00022679"/>
    </source>
</evidence>
<evidence type="ECO:0000256" key="3">
    <source>
        <dbReference type="ARBA" id="ARBA00022777"/>
    </source>
</evidence>
<sequence length="516" mass="56681">MGSKAYFIGIDAGTTVIKSALFDDTGAEVAKAQGNVGLISLENDWYEMDMNEVWAAVKGTVDTLLGQAGADVKSHIRAIGITGQGCGAWLIDRDGNPVRKAILWNDTRAGDVIRDFERRGVSERVYQITGCELFTGSQGVVLKWLSLHEPEALEKASFSLYCKDWIKFKLTGVISTDPSEASISYYDFAAETYSGEVLKRIGIEEYRHLLPRIDKCHDTVYDIKPELAEAWGIPPSVRVTNAPYDISASALGVGAISDGDACTILGTALISEIVIDRPDIKPYNVGYTVPLGPQSRWVRMVNTNYGTPNLDWFIRQFCQDDTARARDAGTDIFDDLHKKIREIPIGSEGILYNPFINSTGLKAPFLHKNAKAHFIGLAPHHTKYHLLRALFEGVALAIKHSYANIPRRVKELCLAGGGARSGLWCQIIADSLNVTVKVPSGEEFGAKGAAINAAVAAGYFKTYEEAVGRFVSYARQYEPNAENHQKYNALFDVYTQIYGQLKPVWNSIAALLDSGI</sequence>
<dbReference type="Pfam" id="PF00370">
    <property type="entry name" value="FGGY_N"/>
    <property type="match status" value="1"/>
</dbReference>
<reference evidence="7 8" key="1">
    <citation type="submission" date="2016-11" db="EMBL/GenBank/DDBJ databases">
        <authorList>
            <person name="Jaros S."/>
            <person name="Januszkiewicz K."/>
            <person name="Wedrychowicz H."/>
        </authorList>
    </citation>
    <scope>NUCLEOTIDE SEQUENCE [LARGE SCALE GENOMIC DNA]</scope>
    <source>
        <strain evidence="7 8">DSM 10068</strain>
    </source>
</reference>
<dbReference type="Proteomes" id="UP000183995">
    <property type="component" value="Unassembled WGS sequence"/>
</dbReference>
<dbReference type="SUPFAM" id="SSF53067">
    <property type="entry name" value="Actin-like ATPase domain"/>
    <property type="match status" value="2"/>
</dbReference>
<keyword evidence="3 4" id="KW-0418">Kinase</keyword>
<dbReference type="InterPro" id="IPR000577">
    <property type="entry name" value="Carb_kinase_FGGY"/>
</dbReference>
<dbReference type="Pfam" id="PF02782">
    <property type="entry name" value="FGGY_C"/>
    <property type="match status" value="1"/>
</dbReference>
<evidence type="ECO:0000259" key="5">
    <source>
        <dbReference type="Pfam" id="PF00370"/>
    </source>
</evidence>
<dbReference type="AlphaFoldDB" id="A0A1M5XGH1"/>
<dbReference type="PANTHER" id="PTHR43095">
    <property type="entry name" value="SUGAR KINASE"/>
    <property type="match status" value="1"/>
</dbReference>
<comment type="similarity">
    <text evidence="1 4">Belongs to the FGGY kinase family.</text>
</comment>
<name>A0A1M5XGH1_9FIRM</name>
<dbReference type="GO" id="GO:0016773">
    <property type="term" value="F:phosphotransferase activity, alcohol group as acceptor"/>
    <property type="evidence" value="ECO:0007669"/>
    <property type="project" value="InterPro"/>
</dbReference>
<dbReference type="RefSeq" id="WP_073077880.1">
    <property type="nucleotide sequence ID" value="NZ_FQXV01000005.1"/>
</dbReference>
<evidence type="ECO:0000256" key="1">
    <source>
        <dbReference type="ARBA" id="ARBA00009156"/>
    </source>
</evidence>
<keyword evidence="8" id="KW-1185">Reference proteome</keyword>
<dbReference type="PIRSF" id="PIRSF000538">
    <property type="entry name" value="GlpK"/>
    <property type="match status" value="1"/>
</dbReference>
<keyword evidence="2 4" id="KW-0808">Transferase</keyword>
<protein>
    <submittedName>
        <fullName evidence="7">L-xylulokinase</fullName>
    </submittedName>
</protein>
<dbReference type="InterPro" id="IPR018484">
    <property type="entry name" value="FGGY_N"/>
</dbReference>
<dbReference type="Gene3D" id="3.30.420.40">
    <property type="match status" value="2"/>
</dbReference>
<feature type="domain" description="Carbohydrate kinase FGGY N-terminal" evidence="5">
    <location>
        <begin position="6"/>
        <end position="252"/>
    </location>
</feature>
<feature type="domain" description="Carbohydrate kinase FGGY C-terminal" evidence="6">
    <location>
        <begin position="302"/>
        <end position="457"/>
    </location>
</feature>
<dbReference type="PROSITE" id="PS00445">
    <property type="entry name" value="FGGY_KINASES_2"/>
    <property type="match status" value="1"/>
</dbReference>
<evidence type="ECO:0000256" key="4">
    <source>
        <dbReference type="RuleBase" id="RU003733"/>
    </source>
</evidence>
<proteinExistence type="inferred from homology"/>
<evidence type="ECO:0000313" key="8">
    <source>
        <dbReference type="Proteomes" id="UP000183995"/>
    </source>
</evidence>